<proteinExistence type="predicted"/>
<reference evidence="1 2" key="1">
    <citation type="submission" date="2019-04" db="EMBL/GenBank/DDBJ databases">
        <authorList>
            <person name="Dong K."/>
        </authorList>
    </citation>
    <scope>NUCLEOTIDE SEQUENCE [LARGE SCALE GENOMIC DNA]</scope>
    <source>
        <strain evidence="2">dk3543</strain>
    </source>
</reference>
<name>A0A4U2YTM5_9ACTN</name>
<evidence type="ECO:0000313" key="2">
    <source>
        <dbReference type="Proteomes" id="UP000307808"/>
    </source>
</evidence>
<comment type="caution">
    <text evidence="1">The sequence shown here is derived from an EMBL/GenBank/DDBJ whole genome shotgun (WGS) entry which is preliminary data.</text>
</comment>
<protein>
    <submittedName>
        <fullName evidence="1">Uncharacterized protein</fullName>
    </submittedName>
</protein>
<organism evidence="1 2">
    <name type="scientific">Nocardioides jishulii</name>
    <dbReference type="NCBI Taxonomy" id="2575440"/>
    <lineage>
        <taxon>Bacteria</taxon>
        <taxon>Bacillati</taxon>
        <taxon>Actinomycetota</taxon>
        <taxon>Actinomycetes</taxon>
        <taxon>Propionibacteriales</taxon>
        <taxon>Nocardioidaceae</taxon>
        <taxon>Nocardioides</taxon>
    </lineage>
</organism>
<keyword evidence="2" id="KW-1185">Reference proteome</keyword>
<dbReference type="EMBL" id="SZPY01000001">
    <property type="protein sequence ID" value="TKI64022.1"/>
    <property type="molecule type" value="Genomic_DNA"/>
</dbReference>
<accession>A0A4U2YTM5</accession>
<dbReference type="Proteomes" id="UP000307808">
    <property type="component" value="Unassembled WGS sequence"/>
</dbReference>
<dbReference type="OrthoDB" id="3794185at2"/>
<gene>
    <name evidence="1" type="ORF">FC770_02260</name>
</gene>
<sequence length="145" mass="15709">MLFRSGYTNTLSAGVSTDEVSLHRAIAGYESADAARATFRALRDAVASCPVYDNPYGGEDYYTAEVFESIDEANARAGTRTFTFAYTWSGASDPFGVLYQFAVVDNVLYGSNQYGAWTAESAGDAVTTLDRDNAALIPLLSRLQR</sequence>
<dbReference type="AlphaFoldDB" id="A0A4U2YTM5"/>
<evidence type="ECO:0000313" key="1">
    <source>
        <dbReference type="EMBL" id="TKI64022.1"/>
    </source>
</evidence>